<dbReference type="Proteomes" id="UP000004095">
    <property type="component" value="Unassembled WGS sequence"/>
</dbReference>
<feature type="domain" description="Fatty acid desaturase" evidence="2">
    <location>
        <begin position="68"/>
        <end position="335"/>
    </location>
</feature>
<dbReference type="GO" id="GO:0008610">
    <property type="term" value="P:lipid biosynthetic process"/>
    <property type="evidence" value="ECO:0007669"/>
    <property type="project" value="UniProtKB-ARBA"/>
</dbReference>
<protein>
    <submittedName>
        <fullName evidence="3">Linoleoyl-CoA desaturase</fullName>
    </submittedName>
</protein>
<organism evidence="3 4">
    <name type="scientific">Microscilla marina ATCC 23134</name>
    <dbReference type="NCBI Taxonomy" id="313606"/>
    <lineage>
        <taxon>Bacteria</taxon>
        <taxon>Pseudomonadati</taxon>
        <taxon>Bacteroidota</taxon>
        <taxon>Cytophagia</taxon>
        <taxon>Cytophagales</taxon>
        <taxon>Microscillaceae</taxon>
        <taxon>Microscilla</taxon>
    </lineage>
</organism>
<dbReference type="CDD" id="cd03506">
    <property type="entry name" value="Delta6-FADS-like"/>
    <property type="match status" value="1"/>
</dbReference>
<evidence type="ECO:0000256" key="1">
    <source>
        <dbReference type="SAM" id="Phobius"/>
    </source>
</evidence>
<evidence type="ECO:0000313" key="4">
    <source>
        <dbReference type="Proteomes" id="UP000004095"/>
    </source>
</evidence>
<keyword evidence="1" id="KW-1133">Transmembrane helix</keyword>
<sequence length="371" mass="42999">MKLSFNNTAQIEFVKELRRRVDDYFVTNNRSKYANGKMIFKTLFFLTTWIGSYLMLVLGNNTFETNIFFWITLGFSIAFICVNVGHDAIHGAYSSKKWVNQLLSHTFNFNGASAYMWTKMHNAAHHTYTNVDGYDEDIESVPIIRLSPTQKLRKIHRYQYIYIIPFYGLATLSWVLIKDYVKFFKNEVGNFNGANHPRKEYFYLFFYKLINYFFFLAVPLMVMKDSVGLIIAGFLIMHFFAGMTLALIFMLAHVVEQTHFPEPSVEGSLENSWAVHQLYTTANFSKGSELALFLTGGLNLQVEHHLFPNICSVHYKEISPIVEQTAREFGLPYLQNKTFFSALVSHVRFLKKMGQSEEYTPLEYAIGETAK</sequence>
<feature type="transmembrane region" description="Helical" evidence="1">
    <location>
        <begin position="229"/>
        <end position="252"/>
    </location>
</feature>
<dbReference type="GO" id="GO:0016020">
    <property type="term" value="C:membrane"/>
    <property type="evidence" value="ECO:0007669"/>
    <property type="project" value="TreeGrafter"/>
</dbReference>
<feature type="transmembrane region" description="Helical" evidence="1">
    <location>
        <begin position="201"/>
        <end position="222"/>
    </location>
</feature>
<keyword evidence="1" id="KW-0812">Transmembrane</keyword>
<dbReference type="PIRSF" id="PIRSF015921">
    <property type="entry name" value="FA_sphinglp_des"/>
    <property type="match status" value="1"/>
</dbReference>
<reference evidence="3 4" key="1">
    <citation type="submission" date="2007-01" db="EMBL/GenBank/DDBJ databases">
        <authorList>
            <person name="Haygood M."/>
            <person name="Podell S."/>
            <person name="Anderson C."/>
            <person name="Hopkinson B."/>
            <person name="Roe K."/>
            <person name="Barbeau K."/>
            <person name="Gaasterland T."/>
            <person name="Ferriera S."/>
            <person name="Johnson J."/>
            <person name="Kravitz S."/>
            <person name="Beeson K."/>
            <person name="Sutton G."/>
            <person name="Rogers Y.-H."/>
            <person name="Friedman R."/>
            <person name="Frazier M."/>
            <person name="Venter J.C."/>
        </authorList>
    </citation>
    <scope>NUCLEOTIDE SEQUENCE [LARGE SCALE GENOMIC DNA]</scope>
    <source>
        <strain evidence="3 4">ATCC 23134</strain>
    </source>
</reference>
<keyword evidence="1" id="KW-0472">Membrane</keyword>
<dbReference type="PANTHER" id="PTHR19353:SF19">
    <property type="entry name" value="DELTA(5) FATTY ACID DESATURASE C-RELATED"/>
    <property type="match status" value="1"/>
</dbReference>
<dbReference type="RefSeq" id="WP_002700136.1">
    <property type="nucleotide sequence ID" value="NZ_AAWS01000029.1"/>
</dbReference>
<dbReference type="PANTHER" id="PTHR19353">
    <property type="entry name" value="FATTY ACID DESATURASE 2"/>
    <property type="match status" value="1"/>
</dbReference>
<dbReference type="OrthoDB" id="104711at2"/>
<dbReference type="GO" id="GO:0016717">
    <property type="term" value="F:oxidoreductase activity, acting on paired donors, with oxidation of a pair of donors resulting in the reduction of molecular oxygen to two molecules of water"/>
    <property type="evidence" value="ECO:0007669"/>
    <property type="project" value="TreeGrafter"/>
</dbReference>
<evidence type="ECO:0000313" key="3">
    <source>
        <dbReference type="EMBL" id="EAY26870.1"/>
    </source>
</evidence>
<keyword evidence="4" id="KW-1185">Reference proteome</keyword>
<feature type="transmembrane region" description="Helical" evidence="1">
    <location>
        <begin position="38"/>
        <end position="55"/>
    </location>
</feature>
<evidence type="ECO:0000259" key="2">
    <source>
        <dbReference type="Pfam" id="PF00487"/>
    </source>
</evidence>
<dbReference type="InterPro" id="IPR005804">
    <property type="entry name" value="FA_desaturase_dom"/>
</dbReference>
<dbReference type="Pfam" id="PF00487">
    <property type="entry name" value="FA_desaturase"/>
    <property type="match status" value="1"/>
</dbReference>
<gene>
    <name evidence="3" type="ORF">M23134_04820</name>
</gene>
<feature type="transmembrane region" description="Helical" evidence="1">
    <location>
        <begin position="160"/>
        <end position="181"/>
    </location>
</feature>
<comment type="caution">
    <text evidence="3">The sequence shown here is derived from an EMBL/GenBank/DDBJ whole genome shotgun (WGS) entry which is preliminary data.</text>
</comment>
<proteinExistence type="predicted"/>
<dbReference type="InterPro" id="IPR012171">
    <property type="entry name" value="Fatty_acid_desaturase"/>
</dbReference>
<feature type="transmembrane region" description="Helical" evidence="1">
    <location>
        <begin position="67"/>
        <end position="86"/>
    </location>
</feature>
<dbReference type="AlphaFoldDB" id="A1ZRY2"/>
<dbReference type="EMBL" id="AAWS01000029">
    <property type="protein sequence ID" value="EAY26870.1"/>
    <property type="molecule type" value="Genomic_DNA"/>
</dbReference>
<dbReference type="eggNOG" id="COG3239">
    <property type="taxonomic scope" value="Bacteria"/>
</dbReference>
<name>A1ZRY2_MICM2</name>
<accession>A1ZRY2</accession>